<keyword evidence="4" id="KW-1185">Reference proteome</keyword>
<dbReference type="RefSeq" id="WP_260573683.1">
    <property type="nucleotide sequence ID" value="NZ_CP104205.1"/>
</dbReference>
<dbReference type="Gene3D" id="3.40.50.1820">
    <property type="entry name" value="alpha/beta hydrolase"/>
    <property type="match status" value="1"/>
</dbReference>
<evidence type="ECO:0000313" key="3">
    <source>
        <dbReference type="EMBL" id="UWX55640.1"/>
    </source>
</evidence>
<accession>A0ABY5YBZ3</accession>
<dbReference type="Proteomes" id="UP001059209">
    <property type="component" value="Chromosome"/>
</dbReference>
<dbReference type="InterPro" id="IPR029058">
    <property type="entry name" value="AB_hydrolase_fold"/>
</dbReference>
<dbReference type="InterPro" id="IPR000073">
    <property type="entry name" value="AB_hydrolase_1"/>
</dbReference>
<dbReference type="PANTHER" id="PTHR46438">
    <property type="entry name" value="ALPHA/BETA-HYDROLASES SUPERFAMILY PROTEIN"/>
    <property type="match status" value="1"/>
</dbReference>
<dbReference type="Pfam" id="PF00561">
    <property type="entry name" value="Abhydrolase_1"/>
    <property type="match status" value="1"/>
</dbReference>
<proteinExistence type="predicted"/>
<feature type="domain" description="Peptidase S33 tripeptidyl aminopeptidase-like C-terminal" evidence="2">
    <location>
        <begin position="222"/>
        <end position="278"/>
    </location>
</feature>
<name>A0ABY5YBZ3_9FLAO</name>
<dbReference type="Pfam" id="PF08386">
    <property type="entry name" value="Abhydrolase_4"/>
    <property type="match status" value="1"/>
</dbReference>
<dbReference type="SUPFAM" id="SSF53474">
    <property type="entry name" value="alpha/beta-Hydrolases"/>
    <property type="match status" value="1"/>
</dbReference>
<reference evidence="3" key="1">
    <citation type="submission" date="2022-09" db="EMBL/GenBank/DDBJ databases">
        <title>Maribacter litopenaei sp. nov., isolated from the intestinal tract of the Pacific White Shrimp, Litopenaeus vannamei.</title>
        <authorList>
            <person name="Kim S.Y."/>
            <person name="Hwang C.Y."/>
        </authorList>
    </citation>
    <scope>NUCLEOTIDE SEQUENCE</scope>
    <source>
        <strain evidence="3">HL-LV01</strain>
    </source>
</reference>
<evidence type="ECO:0000313" key="4">
    <source>
        <dbReference type="Proteomes" id="UP001059209"/>
    </source>
</evidence>
<sequence length="279" mass="32116">MNALFKKFIPKLYGALLNVFAYISPKKAAEKAFTIFTKVRKGRVLPHQKDYLDPVKHERIDVSGHSIQTYKWHGTKDTVLLIHGWESNTWRWHKLLEKLTAADFNVIAFDAPAHGYSSGKYLYVPLYAEILEVMIHTYVPDHLIGHSVGGMTILYNEFKNPNDTIEKIVTIGSPSEFHEIIEHFKNMLGLSNRVIDALEIYINERFGFTIKEFSSSKFASSNTKKGLLLHDRWDKITPYHASERVHSVWKESTFISTEGPGHSMHQEEVNKKIIAFLQD</sequence>
<dbReference type="GO" id="GO:0016787">
    <property type="term" value="F:hydrolase activity"/>
    <property type="evidence" value="ECO:0007669"/>
    <property type="project" value="UniProtKB-KW"/>
</dbReference>
<keyword evidence="3" id="KW-0378">Hydrolase</keyword>
<dbReference type="InterPro" id="IPR013595">
    <property type="entry name" value="Pept_S33_TAP-like_C"/>
</dbReference>
<evidence type="ECO:0000259" key="2">
    <source>
        <dbReference type="Pfam" id="PF08386"/>
    </source>
</evidence>
<dbReference type="PANTHER" id="PTHR46438:SF11">
    <property type="entry name" value="LIPASE-RELATED"/>
    <property type="match status" value="1"/>
</dbReference>
<protein>
    <submittedName>
        <fullName evidence="3">Alpha/beta hydrolase</fullName>
    </submittedName>
</protein>
<feature type="domain" description="AB hydrolase-1" evidence="1">
    <location>
        <begin position="78"/>
        <end position="186"/>
    </location>
</feature>
<evidence type="ECO:0000259" key="1">
    <source>
        <dbReference type="Pfam" id="PF00561"/>
    </source>
</evidence>
<dbReference type="EMBL" id="CP104205">
    <property type="protein sequence ID" value="UWX55640.1"/>
    <property type="molecule type" value="Genomic_DNA"/>
</dbReference>
<organism evidence="3 4">
    <name type="scientific">Maribacter litopenaei</name>
    <dbReference type="NCBI Taxonomy" id="2976127"/>
    <lineage>
        <taxon>Bacteria</taxon>
        <taxon>Pseudomonadati</taxon>
        <taxon>Bacteroidota</taxon>
        <taxon>Flavobacteriia</taxon>
        <taxon>Flavobacteriales</taxon>
        <taxon>Flavobacteriaceae</taxon>
        <taxon>Maribacter</taxon>
    </lineage>
</organism>
<gene>
    <name evidence="3" type="ORF">NYZ99_04040</name>
</gene>